<dbReference type="RefSeq" id="WP_218250794.1">
    <property type="nucleotide sequence ID" value="NZ_JABXWD010000010.1"/>
</dbReference>
<dbReference type="Proteomes" id="UP001196980">
    <property type="component" value="Unassembled WGS sequence"/>
</dbReference>
<accession>A0ABS6RU70</accession>
<keyword evidence="2" id="KW-1185">Reference proteome</keyword>
<name>A0ABS6RU70_9BACT</name>
<gene>
    <name evidence="1" type="ORF">HWQ67_01105</name>
</gene>
<organism evidence="1 2">
    <name type="scientific">Candidatus Magnetobacterium casense</name>
    <dbReference type="NCBI Taxonomy" id="1455061"/>
    <lineage>
        <taxon>Bacteria</taxon>
        <taxon>Pseudomonadati</taxon>
        <taxon>Nitrospirota</taxon>
        <taxon>Thermodesulfovibrionia</taxon>
        <taxon>Thermodesulfovibrionales</taxon>
        <taxon>Candidatus Magnetobacteriaceae</taxon>
        <taxon>Candidatus Magnetobacterium</taxon>
    </lineage>
</organism>
<evidence type="ECO:0008006" key="3">
    <source>
        <dbReference type="Google" id="ProtNLM"/>
    </source>
</evidence>
<proteinExistence type="predicted"/>
<reference evidence="1 2" key="1">
    <citation type="journal article" date="2020" name="J Geophys Res Biogeosci">
        <title>Magnetotaxis as an Adaptation to Enable Bacterial Shuttling of Microbial Sulfur and Sulfur Cycling Across Aquatic Oxic#Anoxic Interfaces.</title>
        <authorList>
            <person name="Li J."/>
            <person name="Liu P."/>
            <person name="Wang J."/>
            <person name="Roberts A.P."/>
            <person name="Pan Y."/>
        </authorList>
    </citation>
    <scope>NUCLEOTIDE SEQUENCE [LARGE SCALE GENOMIC DNA]</scope>
    <source>
        <strain evidence="1 2">MYR-1_YQ</strain>
    </source>
</reference>
<evidence type="ECO:0000313" key="2">
    <source>
        <dbReference type="Proteomes" id="UP001196980"/>
    </source>
</evidence>
<protein>
    <recommendedName>
        <fullName evidence="3">Carboxypeptidase regulatory-like domain-containing protein</fullName>
    </recommendedName>
</protein>
<dbReference type="EMBL" id="JABXWD010000010">
    <property type="protein sequence ID" value="MBV6340171.1"/>
    <property type="molecule type" value="Genomic_DNA"/>
</dbReference>
<comment type="caution">
    <text evidence="1">The sequence shown here is derived from an EMBL/GenBank/DDBJ whole genome shotgun (WGS) entry which is preliminary data.</text>
</comment>
<sequence length="250" mass="27162">MFDLKNGNTSAEFKKTCAGTTSESFTFELDSVRNNGKSSFIPVKDTAYLKLFPGGQQPHFWFNMGTAFIVSNGQEAKTEDITFIDSDSSNLQGIPVGLVSWNWIGSTKGTASVTFVKGEVKLSGKVTGILHVSYKTDYDVVQVTCQVKGSVLLTATKGERKGNTTVDFNAVVKQEEVYLIVKYACTGEVQPDTVVMVDTGMGGGFVGTTDHEGKVYLGKLNSGRHTLKMTKPGFMDSDKDTIANDWFDVP</sequence>
<evidence type="ECO:0000313" key="1">
    <source>
        <dbReference type="EMBL" id="MBV6340171.1"/>
    </source>
</evidence>